<feature type="transmembrane region" description="Helical" evidence="1">
    <location>
        <begin position="77"/>
        <end position="98"/>
    </location>
</feature>
<feature type="transmembrane region" description="Helical" evidence="1">
    <location>
        <begin position="55"/>
        <end position="71"/>
    </location>
</feature>
<feature type="transmembrane region" description="Helical" evidence="1">
    <location>
        <begin position="152"/>
        <end position="174"/>
    </location>
</feature>
<keyword evidence="1" id="KW-1133">Transmembrane helix</keyword>
<feature type="transmembrane region" description="Helical" evidence="1">
    <location>
        <begin position="31"/>
        <end position="48"/>
    </location>
</feature>
<organism evidence="2 3">
    <name type="scientific">Idiomarina zobellii</name>
    <dbReference type="NCBI Taxonomy" id="86103"/>
    <lineage>
        <taxon>Bacteria</taxon>
        <taxon>Pseudomonadati</taxon>
        <taxon>Pseudomonadota</taxon>
        <taxon>Gammaproteobacteria</taxon>
        <taxon>Alteromonadales</taxon>
        <taxon>Idiomarinaceae</taxon>
        <taxon>Idiomarina</taxon>
    </lineage>
</organism>
<keyword evidence="1" id="KW-0812">Transmembrane</keyword>
<evidence type="ECO:0008006" key="4">
    <source>
        <dbReference type="Google" id="ProtNLM"/>
    </source>
</evidence>
<gene>
    <name evidence="2" type="ORF">AFK76_10520</name>
</gene>
<feature type="transmembrane region" description="Helical" evidence="1">
    <location>
        <begin position="7"/>
        <end position="25"/>
    </location>
</feature>
<dbReference type="AlphaFoldDB" id="A0A837ND42"/>
<evidence type="ECO:0000313" key="2">
    <source>
        <dbReference type="EMBL" id="KPD23120.1"/>
    </source>
</evidence>
<sequence>MKLLLRTLISIVLIAYPLLVWWLAQQGLTDGLLLILLAVLVSQVAIQGIKNPRSWVSAVVLIVVAITFLFTDQLTSVLLYPVWMNAAMLTVFLLSLWFKPAVITRLARLMEGELSEKAVAYTEKVTWVWVGFFLVNGAVSLATVLYGDMDIWTLYNGFIAYVLMGLLFIIEWSVRRVVKDKH</sequence>
<name>A0A837ND42_9GAMM</name>
<comment type="caution">
    <text evidence="2">The sequence shown here is derived from an EMBL/GenBank/DDBJ whole genome shotgun (WGS) entry which is preliminary data.</text>
</comment>
<evidence type="ECO:0000313" key="3">
    <source>
        <dbReference type="Proteomes" id="UP000053030"/>
    </source>
</evidence>
<evidence type="ECO:0000256" key="1">
    <source>
        <dbReference type="SAM" id="Phobius"/>
    </source>
</evidence>
<accession>A0A837ND42</accession>
<dbReference type="Proteomes" id="UP000053030">
    <property type="component" value="Unassembled WGS sequence"/>
</dbReference>
<keyword evidence="3" id="KW-1185">Reference proteome</keyword>
<dbReference type="OrthoDB" id="8537043at2"/>
<dbReference type="EMBL" id="LHSG01000013">
    <property type="protein sequence ID" value="KPD23120.1"/>
    <property type="molecule type" value="Genomic_DNA"/>
</dbReference>
<dbReference type="RefSeq" id="WP_053954246.1">
    <property type="nucleotide sequence ID" value="NZ_FNCB01000014.1"/>
</dbReference>
<proteinExistence type="predicted"/>
<reference evidence="2 3" key="1">
    <citation type="submission" date="2015-08" db="EMBL/GenBank/DDBJ databases">
        <title>Genome sequencing and assembly of the deep-sea bacterium Idiomarina zobellii.</title>
        <authorList>
            <person name="Mithoefer S.D."/>
            <person name="Rheaume B.A."/>
            <person name="MacLea K.S."/>
        </authorList>
    </citation>
    <scope>NUCLEOTIDE SEQUENCE [LARGE SCALE GENOMIC DNA]</scope>
    <source>
        <strain evidence="2 3">KMM 231</strain>
    </source>
</reference>
<protein>
    <recommendedName>
        <fullName evidence="4">Intracellular septation protein A</fullName>
    </recommendedName>
</protein>
<feature type="transmembrane region" description="Helical" evidence="1">
    <location>
        <begin position="127"/>
        <end position="146"/>
    </location>
</feature>
<keyword evidence="1" id="KW-0472">Membrane</keyword>